<gene>
    <name evidence="3" type="ORF">TAV2_LOCUS4249</name>
</gene>
<protein>
    <submittedName>
        <fullName evidence="3">Uncharacterized protein</fullName>
    </submittedName>
</protein>
<organism evidence="3 4">
    <name type="scientific">Thlaspi arvense</name>
    <name type="common">Field penny-cress</name>
    <dbReference type="NCBI Taxonomy" id="13288"/>
    <lineage>
        <taxon>Eukaryota</taxon>
        <taxon>Viridiplantae</taxon>
        <taxon>Streptophyta</taxon>
        <taxon>Embryophyta</taxon>
        <taxon>Tracheophyta</taxon>
        <taxon>Spermatophyta</taxon>
        <taxon>Magnoliopsida</taxon>
        <taxon>eudicotyledons</taxon>
        <taxon>Gunneridae</taxon>
        <taxon>Pentapetalae</taxon>
        <taxon>rosids</taxon>
        <taxon>malvids</taxon>
        <taxon>Brassicales</taxon>
        <taxon>Brassicaceae</taxon>
        <taxon>Thlaspideae</taxon>
        <taxon>Thlaspi</taxon>
    </lineage>
</organism>
<sequence>MDYGSNLAIRVINTRIWPEHRSFNDDRLKPVLVKWKEECVARKGVSASSCNRKLIGARLLHQI</sequence>
<dbReference type="PANTHER" id="PTHR10795">
    <property type="entry name" value="PROPROTEIN CONVERTASE SUBTILISIN/KEXIN"/>
    <property type="match status" value="1"/>
</dbReference>
<dbReference type="Proteomes" id="UP000836841">
    <property type="component" value="Unassembled WGS sequence"/>
</dbReference>
<reference evidence="3 4" key="1">
    <citation type="submission" date="2022-03" db="EMBL/GenBank/DDBJ databases">
        <authorList>
            <person name="Nunn A."/>
            <person name="Chopra R."/>
            <person name="Nunn A."/>
            <person name="Contreras Garrido A."/>
        </authorList>
    </citation>
    <scope>NUCLEOTIDE SEQUENCE [LARGE SCALE GENOMIC DNA]</scope>
</reference>
<evidence type="ECO:0000313" key="4">
    <source>
        <dbReference type="Proteomes" id="UP000836841"/>
    </source>
</evidence>
<dbReference type="AlphaFoldDB" id="A0AAU9RFG8"/>
<keyword evidence="4" id="KW-1185">Reference proteome</keyword>
<comment type="caution">
    <text evidence="3">The sequence shown here is derived from an EMBL/GenBank/DDBJ whole genome shotgun (WGS) entry which is preliminary data.</text>
</comment>
<dbReference type="GO" id="GO:0006508">
    <property type="term" value="P:proteolysis"/>
    <property type="evidence" value="ECO:0007669"/>
    <property type="project" value="InterPro"/>
</dbReference>
<name>A0AAU9RFG8_THLAR</name>
<evidence type="ECO:0000313" key="3">
    <source>
        <dbReference type="EMBL" id="CAH2040946.1"/>
    </source>
</evidence>
<evidence type="ECO:0000256" key="2">
    <source>
        <dbReference type="ARBA" id="ARBA00022729"/>
    </source>
</evidence>
<dbReference type="InterPro" id="IPR045051">
    <property type="entry name" value="SBT"/>
</dbReference>
<dbReference type="Gene3D" id="3.40.50.200">
    <property type="entry name" value="Peptidase S8/S53 domain"/>
    <property type="match status" value="1"/>
</dbReference>
<keyword evidence="2" id="KW-0732">Signal</keyword>
<dbReference type="InterPro" id="IPR036852">
    <property type="entry name" value="Peptidase_S8/S53_dom_sf"/>
</dbReference>
<dbReference type="GO" id="GO:0004252">
    <property type="term" value="F:serine-type endopeptidase activity"/>
    <property type="evidence" value="ECO:0007669"/>
    <property type="project" value="InterPro"/>
</dbReference>
<accession>A0AAU9RFG8</accession>
<comment type="similarity">
    <text evidence="1">Belongs to the peptidase S8 family.</text>
</comment>
<dbReference type="EMBL" id="CAJVSB020000045">
    <property type="protein sequence ID" value="CAH2040946.1"/>
    <property type="molecule type" value="Genomic_DNA"/>
</dbReference>
<proteinExistence type="inferred from homology"/>
<evidence type="ECO:0000256" key="1">
    <source>
        <dbReference type="ARBA" id="ARBA00011073"/>
    </source>
</evidence>